<gene>
    <name evidence="1" type="ordered locus">Plabr_1543</name>
</gene>
<sequence length="133" mass="15217">MAIPPTWIENFVQQLSYCLFPTEVPAPLGCHYHYEAGCWEVAIFPSMRKSEPSESYEAAYRPSPFTFDIQQALKVFDDLHHVDWVAMPTNSENEAGPHLLLEGTVNDHSVLMRICAEVPARFQHEQDLIVQEN</sequence>
<reference evidence="2" key="1">
    <citation type="submission" date="2011-02" db="EMBL/GenBank/DDBJ databases">
        <title>The complete genome of Planctomyces brasiliensis DSM 5305.</title>
        <authorList>
            <person name="Lucas S."/>
            <person name="Copeland A."/>
            <person name="Lapidus A."/>
            <person name="Bruce D."/>
            <person name="Goodwin L."/>
            <person name="Pitluck S."/>
            <person name="Kyrpides N."/>
            <person name="Mavromatis K."/>
            <person name="Pagani I."/>
            <person name="Ivanova N."/>
            <person name="Ovchinnikova G."/>
            <person name="Lu M."/>
            <person name="Detter J.C."/>
            <person name="Han C."/>
            <person name="Land M."/>
            <person name="Hauser L."/>
            <person name="Markowitz V."/>
            <person name="Cheng J.-F."/>
            <person name="Hugenholtz P."/>
            <person name="Woyke T."/>
            <person name="Wu D."/>
            <person name="Tindall B."/>
            <person name="Pomrenke H.G."/>
            <person name="Brambilla E."/>
            <person name="Klenk H.-P."/>
            <person name="Eisen J.A."/>
        </authorList>
    </citation>
    <scope>NUCLEOTIDE SEQUENCE [LARGE SCALE GENOMIC DNA]</scope>
    <source>
        <strain evidence="2">ATCC 49424 / DSM 5305 / JCM 21570 / IAM 15109 / NBRC 103401 / IFAM 1448</strain>
    </source>
</reference>
<name>F0SRN1_RUBBR</name>
<keyword evidence="2" id="KW-1185">Reference proteome</keyword>
<evidence type="ECO:0000313" key="1">
    <source>
        <dbReference type="EMBL" id="ADY59154.1"/>
    </source>
</evidence>
<organism evidence="1 2">
    <name type="scientific">Rubinisphaera brasiliensis (strain ATCC 49424 / DSM 5305 / JCM 21570 / IAM 15109 / NBRC 103401 / IFAM 1448)</name>
    <name type="common">Planctomyces brasiliensis</name>
    <dbReference type="NCBI Taxonomy" id="756272"/>
    <lineage>
        <taxon>Bacteria</taxon>
        <taxon>Pseudomonadati</taxon>
        <taxon>Planctomycetota</taxon>
        <taxon>Planctomycetia</taxon>
        <taxon>Planctomycetales</taxon>
        <taxon>Planctomycetaceae</taxon>
        <taxon>Rubinisphaera</taxon>
    </lineage>
</organism>
<dbReference type="Proteomes" id="UP000006860">
    <property type="component" value="Chromosome"/>
</dbReference>
<accession>F0SRN1</accession>
<dbReference type="OrthoDB" id="215530at2"/>
<dbReference type="RefSeq" id="WP_013627882.1">
    <property type="nucleotide sequence ID" value="NC_015174.1"/>
</dbReference>
<dbReference type="HOGENOM" id="CLU_1905178_0_0_0"/>
<dbReference type="EMBL" id="CP002546">
    <property type="protein sequence ID" value="ADY59154.1"/>
    <property type="molecule type" value="Genomic_DNA"/>
</dbReference>
<dbReference type="AlphaFoldDB" id="F0SRN1"/>
<dbReference type="STRING" id="756272.Plabr_1543"/>
<proteinExistence type="predicted"/>
<dbReference type="KEGG" id="pbs:Plabr_1543"/>
<evidence type="ECO:0000313" key="2">
    <source>
        <dbReference type="Proteomes" id="UP000006860"/>
    </source>
</evidence>
<protein>
    <submittedName>
        <fullName evidence="1">Uncharacterized protein</fullName>
    </submittedName>
</protein>